<feature type="transmembrane region" description="Helical" evidence="1">
    <location>
        <begin position="7"/>
        <end position="26"/>
    </location>
</feature>
<dbReference type="AlphaFoldDB" id="A0AAU7T6L0"/>
<protein>
    <recommendedName>
        <fullName evidence="3">DUF3817 domain-containing protein</fullName>
    </recommendedName>
</protein>
<evidence type="ECO:0000256" key="1">
    <source>
        <dbReference type="SAM" id="Phobius"/>
    </source>
</evidence>
<accession>A0AAU7T6L0</accession>
<name>A0AAU7T6L0_9ACTN</name>
<dbReference type="RefSeq" id="WP_350275116.1">
    <property type="nucleotide sequence ID" value="NZ_CP158165.1"/>
</dbReference>
<proteinExistence type="predicted"/>
<evidence type="ECO:0000313" key="2">
    <source>
        <dbReference type="EMBL" id="XBV22270.1"/>
    </source>
</evidence>
<keyword evidence="1" id="KW-1133">Transmembrane helix</keyword>
<reference evidence="2" key="1">
    <citation type="submission" date="2024-06" db="EMBL/GenBank/DDBJ databases">
        <title>Kribbella sp. strain HUAS MG21 genome sequences.</title>
        <authorList>
            <person name="Mo P."/>
        </authorList>
    </citation>
    <scope>NUCLEOTIDE SEQUENCE</scope>
    <source>
        <strain evidence="2">HUAS MG21</strain>
    </source>
</reference>
<gene>
    <name evidence="2" type="ORF">ABN611_27345</name>
</gene>
<feature type="transmembrane region" description="Helical" evidence="1">
    <location>
        <begin position="62"/>
        <end position="80"/>
    </location>
</feature>
<organism evidence="2">
    <name type="scientific">Kribbella sp. HUAS MG21</name>
    <dbReference type="NCBI Taxonomy" id="3160966"/>
    <lineage>
        <taxon>Bacteria</taxon>
        <taxon>Bacillati</taxon>
        <taxon>Actinomycetota</taxon>
        <taxon>Actinomycetes</taxon>
        <taxon>Propionibacteriales</taxon>
        <taxon>Kribbellaceae</taxon>
        <taxon>Kribbella</taxon>
    </lineage>
</organism>
<keyword evidence="1" id="KW-0812">Transmembrane</keyword>
<evidence type="ECO:0008006" key="3">
    <source>
        <dbReference type="Google" id="ProtNLM"/>
    </source>
</evidence>
<feature type="transmembrane region" description="Helical" evidence="1">
    <location>
        <begin position="38"/>
        <end position="55"/>
    </location>
</feature>
<sequence>MTPRRILHVIGTVELATLALMLLNLVTVHAPAVSSTLGPLHGLAYTTTVISAVLLMKGRHRVWLLALVPGCGGLLAARAADPR</sequence>
<keyword evidence="1" id="KW-0472">Membrane</keyword>
<dbReference type="EMBL" id="CP158165">
    <property type="protein sequence ID" value="XBV22270.1"/>
    <property type="molecule type" value="Genomic_DNA"/>
</dbReference>